<proteinExistence type="predicted"/>
<feature type="region of interest" description="Disordered" evidence="1">
    <location>
        <begin position="52"/>
        <end position="83"/>
    </location>
</feature>
<dbReference type="EMBL" id="JAUEPT010000133">
    <property type="protein sequence ID" value="KAK0430787.1"/>
    <property type="molecule type" value="Genomic_DNA"/>
</dbReference>
<feature type="region of interest" description="Disordered" evidence="1">
    <location>
        <begin position="1"/>
        <end position="25"/>
    </location>
</feature>
<protein>
    <submittedName>
        <fullName evidence="2">Uncharacterized protein</fullName>
    </submittedName>
</protein>
<name>A0AA39ME05_9AGAR</name>
<dbReference type="AlphaFoldDB" id="A0AA39ME05"/>
<feature type="compositionally biased region" description="Basic and acidic residues" evidence="1">
    <location>
        <begin position="1"/>
        <end position="17"/>
    </location>
</feature>
<reference evidence="2" key="1">
    <citation type="submission" date="2023-06" db="EMBL/GenBank/DDBJ databases">
        <authorList>
            <consortium name="Lawrence Berkeley National Laboratory"/>
            <person name="Ahrendt S."/>
            <person name="Sahu N."/>
            <person name="Indic B."/>
            <person name="Wong-Bajracharya J."/>
            <person name="Merenyi Z."/>
            <person name="Ke H.-M."/>
            <person name="Monk M."/>
            <person name="Kocsube S."/>
            <person name="Drula E."/>
            <person name="Lipzen A."/>
            <person name="Balint B."/>
            <person name="Henrissat B."/>
            <person name="Andreopoulos B."/>
            <person name="Martin F.M."/>
            <person name="Harder C.B."/>
            <person name="Rigling D."/>
            <person name="Ford K.L."/>
            <person name="Foster G.D."/>
            <person name="Pangilinan J."/>
            <person name="Papanicolaou A."/>
            <person name="Barry K."/>
            <person name="LaButti K."/>
            <person name="Viragh M."/>
            <person name="Koriabine M."/>
            <person name="Yan M."/>
            <person name="Riley R."/>
            <person name="Champramary S."/>
            <person name="Plett K.L."/>
            <person name="Tsai I.J."/>
            <person name="Slot J."/>
            <person name="Sipos G."/>
            <person name="Plett J."/>
            <person name="Nagy L.G."/>
            <person name="Grigoriev I.V."/>
        </authorList>
    </citation>
    <scope>NUCLEOTIDE SEQUENCE</scope>
    <source>
        <strain evidence="2">FPL87.14</strain>
    </source>
</reference>
<organism evidence="2 3">
    <name type="scientific">Armillaria borealis</name>
    <dbReference type="NCBI Taxonomy" id="47425"/>
    <lineage>
        <taxon>Eukaryota</taxon>
        <taxon>Fungi</taxon>
        <taxon>Dikarya</taxon>
        <taxon>Basidiomycota</taxon>
        <taxon>Agaricomycotina</taxon>
        <taxon>Agaricomycetes</taxon>
        <taxon>Agaricomycetidae</taxon>
        <taxon>Agaricales</taxon>
        <taxon>Marasmiineae</taxon>
        <taxon>Physalacriaceae</taxon>
        <taxon>Armillaria</taxon>
    </lineage>
</organism>
<evidence type="ECO:0000313" key="3">
    <source>
        <dbReference type="Proteomes" id="UP001175226"/>
    </source>
</evidence>
<evidence type="ECO:0000256" key="1">
    <source>
        <dbReference type="SAM" id="MobiDB-lite"/>
    </source>
</evidence>
<dbReference type="Proteomes" id="UP001175226">
    <property type="component" value="Unassembled WGS sequence"/>
</dbReference>
<sequence length="416" mass="47082">MSDKENLDLRSDNEVKKQLSAHSDVAEEDRAMIREIMKEYPAAVSKFRVLTPQNLAPGHRNSKKHKEGSMDVDNNPQSTKKAKDNPSFNFKVWLYIRKELPKAKTRKAAAPSSKINFTEYLEKGPFMFPLSGNFSEFIAATTGTLQLRKEHLVLPELKYCMKTLQTAPVHSLTSDLTFQTLIDDVTEAKTIAKRIVYIFMPAPHRPSSKEEWWTLTAADGTEVEAEKFDHSALKWLETESDICSQKEFPGKRIYKSLLGYFYELVYERMSSWASKLAQMAPGVTLKAHPNTAWFNAKHHLCPQPQTLDSETPTITASVLIPAATPASVPAPTAANPYPEQMMQQQQMFHQQQMMQMNPRGGHLSRPPSLDHHSLLGSQAPSPTKPLTVNLDNFYAHYDIDNEDQDQLCKLCYKPGD</sequence>
<keyword evidence="3" id="KW-1185">Reference proteome</keyword>
<gene>
    <name evidence="2" type="ORF">EV421DRAFT_1932024</name>
</gene>
<comment type="caution">
    <text evidence="2">The sequence shown here is derived from an EMBL/GenBank/DDBJ whole genome shotgun (WGS) entry which is preliminary data.</text>
</comment>
<evidence type="ECO:0000313" key="2">
    <source>
        <dbReference type="EMBL" id="KAK0430787.1"/>
    </source>
</evidence>
<accession>A0AA39ME05</accession>
<feature type="region of interest" description="Disordered" evidence="1">
    <location>
        <begin position="357"/>
        <end position="383"/>
    </location>
</feature>